<dbReference type="KEGG" id="samy:DB32_001274"/>
<organism evidence="2 3">
    <name type="scientific">Sandaracinus amylolyticus</name>
    <dbReference type="NCBI Taxonomy" id="927083"/>
    <lineage>
        <taxon>Bacteria</taxon>
        <taxon>Pseudomonadati</taxon>
        <taxon>Myxococcota</taxon>
        <taxon>Polyangia</taxon>
        <taxon>Polyangiales</taxon>
        <taxon>Sandaracinaceae</taxon>
        <taxon>Sandaracinus</taxon>
    </lineage>
</organism>
<dbReference type="RefSeq" id="WP_053231502.1">
    <property type="nucleotide sequence ID" value="NZ_CP011125.1"/>
</dbReference>
<dbReference type="EMBL" id="CP011125">
    <property type="protein sequence ID" value="AKF04125.1"/>
    <property type="molecule type" value="Genomic_DNA"/>
</dbReference>
<evidence type="ECO:0000313" key="3">
    <source>
        <dbReference type="Proteomes" id="UP000034883"/>
    </source>
</evidence>
<reference evidence="2 3" key="1">
    <citation type="submission" date="2015-03" db="EMBL/GenBank/DDBJ databases">
        <title>Genome assembly of Sandaracinus amylolyticus DSM 53668.</title>
        <authorList>
            <person name="Sharma G."/>
            <person name="Subramanian S."/>
        </authorList>
    </citation>
    <scope>NUCLEOTIDE SEQUENCE [LARGE SCALE GENOMIC DNA]</scope>
    <source>
        <strain evidence="2 3">DSM 53668</strain>
    </source>
</reference>
<gene>
    <name evidence="2" type="ORF">DB32_001274</name>
</gene>
<feature type="signal peptide" evidence="1">
    <location>
        <begin position="1"/>
        <end position="29"/>
    </location>
</feature>
<dbReference type="Proteomes" id="UP000034883">
    <property type="component" value="Chromosome"/>
</dbReference>
<keyword evidence="3" id="KW-1185">Reference proteome</keyword>
<evidence type="ECO:0000313" key="2">
    <source>
        <dbReference type="EMBL" id="AKF04125.1"/>
    </source>
</evidence>
<name>A0A0F6W071_9BACT</name>
<accession>A0A0F6W071</accession>
<proteinExistence type="predicted"/>
<sequence length="110" mass="12165">MHARFVRVLSSFVMVGALVLGVAAPRAQACGEYGVSEEARAMQQAVRAHFSEGAYVSLVQLDRALEEGDRVARGQVIVIEHEARQLYVVTLRRGDDGWRLIRAVPYPSRA</sequence>
<evidence type="ECO:0000256" key="1">
    <source>
        <dbReference type="SAM" id="SignalP"/>
    </source>
</evidence>
<keyword evidence="1" id="KW-0732">Signal</keyword>
<dbReference type="AlphaFoldDB" id="A0A0F6W071"/>
<feature type="chain" id="PRO_5002511179" evidence="1">
    <location>
        <begin position="30"/>
        <end position="110"/>
    </location>
</feature>
<protein>
    <submittedName>
        <fullName evidence="2">Uncharacterized protein</fullName>
    </submittedName>
</protein>